<accession>A0A6S5JMM4</accession>
<evidence type="ECO:0000313" key="1">
    <source>
        <dbReference type="EMBL" id="BBS32851.1"/>
    </source>
</evidence>
<dbReference type="Proteomes" id="UP000515488">
    <property type="component" value="Chromosome"/>
</dbReference>
<dbReference type="AlphaFoldDB" id="A0A6S5JMM4"/>
<dbReference type="RefSeq" id="WP_001752670.1">
    <property type="nucleotide sequence ID" value="NZ_AP022126.1"/>
</dbReference>
<dbReference type="EMBL" id="AP022126">
    <property type="protein sequence ID" value="BBS32851.1"/>
    <property type="molecule type" value="Genomic_DNA"/>
</dbReference>
<protein>
    <submittedName>
        <fullName evidence="1">Uncharacterized protein</fullName>
    </submittedName>
</protein>
<name>A0A6S5JMM4_ENTCL</name>
<evidence type="ECO:0000313" key="2">
    <source>
        <dbReference type="Proteomes" id="UP000515488"/>
    </source>
</evidence>
<sequence>MQSKFKDIRFDRVQPVTKAKYRTHIAFLTINGDTESALIAELKKRYPKEGIELVSFKK</sequence>
<reference evidence="1 2" key="1">
    <citation type="submission" date="2019-12" db="EMBL/GenBank/DDBJ databases">
        <title>complete genome sequences of Enterobacter cloacae str. WP5-S18-CRE-02 isolated from wastewater treatment plant effluent.</title>
        <authorList>
            <person name="Sekizuka T."/>
            <person name="Itokawa K."/>
            <person name="Yatsu K."/>
            <person name="Inamine Y."/>
            <person name="Kuroda M."/>
        </authorList>
    </citation>
    <scope>NUCLEOTIDE SEQUENCE [LARGE SCALE GENOMIC DNA]</scope>
    <source>
        <strain evidence="1 2">WP5-S18-CRE-02</strain>
    </source>
</reference>
<proteinExistence type="predicted"/>
<organism evidence="1 2">
    <name type="scientific">Enterobacter cloacae</name>
    <dbReference type="NCBI Taxonomy" id="550"/>
    <lineage>
        <taxon>Bacteria</taxon>
        <taxon>Pseudomonadati</taxon>
        <taxon>Pseudomonadota</taxon>
        <taxon>Gammaproteobacteria</taxon>
        <taxon>Enterobacterales</taxon>
        <taxon>Enterobacteriaceae</taxon>
        <taxon>Enterobacter</taxon>
        <taxon>Enterobacter cloacae complex</taxon>
    </lineage>
</organism>
<gene>
    <name evidence="1" type="ORF">WP5S18C02_30570</name>
</gene>